<evidence type="ECO:0000313" key="2">
    <source>
        <dbReference type="EMBL" id="ESO12253.1"/>
    </source>
</evidence>
<accession>T1EN60</accession>
<reference evidence="4" key="1">
    <citation type="submission" date="2012-12" db="EMBL/GenBank/DDBJ databases">
        <authorList>
            <person name="Hellsten U."/>
            <person name="Grimwood J."/>
            <person name="Chapman J.A."/>
            <person name="Shapiro H."/>
            <person name="Aerts A."/>
            <person name="Otillar R.P."/>
            <person name="Terry A.Y."/>
            <person name="Boore J.L."/>
            <person name="Simakov O."/>
            <person name="Marletaz F."/>
            <person name="Cho S.-J."/>
            <person name="Edsinger-Gonzales E."/>
            <person name="Havlak P."/>
            <person name="Kuo D.-H."/>
            <person name="Larsson T."/>
            <person name="Lv J."/>
            <person name="Arendt D."/>
            <person name="Savage R."/>
            <person name="Osoegawa K."/>
            <person name="de Jong P."/>
            <person name="Lindberg D.R."/>
            <person name="Seaver E.C."/>
            <person name="Weisblat D.A."/>
            <person name="Putnam N.H."/>
            <person name="Grigoriev I.V."/>
            <person name="Rokhsar D.S."/>
        </authorList>
    </citation>
    <scope>NUCLEOTIDE SEQUENCE</scope>
</reference>
<dbReference type="InParanoid" id="T1EN60"/>
<feature type="transmembrane region" description="Helical" evidence="1">
    <location>
        <begin position="55"/>
        <end position="78"/>
    </location>
</feature>
<dbReference type="EMBL" id="AMQM01000117">
    <property type="status" value="NOT_ANNOTATED_CDS"/>
    <property type="molecule type" value="Genomic_DNA"/>
</dbReference>
<evidence type="ECO:0000256" key="1">
    <source>
        <dbReference type="SAM" id="Phobius"/>
    </source>
</evidence>
<keyword evidence="4" id="KW-1185">Reference proteome</keyword>
<dbReference type="EnsemblMetazoa" id="HelroT158731">
    <property type="protein sequence ID" value="HelroP158731"/>
    <property type="gene ID" value="HelroG158731"/>
</dbReference>
<dbReference type="KEGG" id="hro:HELRODRAFT_158731"/>
<dbReference type="PANTHER" id="PTHR14559">
    <property type="entry name" value="CASPASE RECRUITMENT DOMAIN FAMILY"/>
    <property type="match status" value="1"/>
</dbReference>
<protein>
    <submittedName>
        <fullName evidence="2 3">Uncharacterized protein</fullName>
    </submittedName>
</protein>
<dbReference type="EMBL" id="KB095811">
    <property type="protein sequence ID" value="ESO12253.1"/>
    <property type="molecule type" value="Genomic_DNA"/>
</dbReference>
<dbReference type="HOGENOM" id="CLU_1827373_0_0_1"/>
<dbReference type="AlphaFoldDB" id="T1EN60"/>
<evidence type="ECO:0000313" key="4">
    <source>
        <dbReference type="Proteomes" id="UP000015101"/>
    </source>
</evidence>
<keyword evidence="1" id="KW-0812">Transmembrane</keyword>
<dbReference type="PANTHER" id="PTHR14559:SF11">
    <property type="entry name" value="SECRETED PROTEIN"/>
    <property type="match status" value="1"/>
</dbReference>
<evidence type="ECO:0000313" key="3">
    <source>
        <dbReference type="EnsemblMetazoa" id="HelroP158731"/>
    </source>
</evidence>
<dbReference type="CTD" id="20198010"/>
<reference evidence="3" key="3">
    <citation type="submission" date="2015-06" db="UniProtKB">
        <authorList>
            <consortium name="EnsemblMetazoa"/>
        </authorList>
    </citation>
    <scope>IDENTIFICATION</scope>
</reference>
<dbReference type="RefSeq" id="XP_009008973.1">
    <property type="nucleotide sequence ID" value="XM_009010725.1"/>
</dbReference>
<feature type="transmembrane region" description="Helical" evidence="1">
    <location>
        <begin position="21"/>
        <end position="43"/>
    </location>
</feature>
<sequence length="141" mass="15533">MERGRQFYSLFPGAKYPGYASVLSGMVCLGILVILHCLLFSFVKGCWGPSGREPRYILAKIPSFSYFFIFSSAALAAAKPHSLIIRFTYRSARVPGTVTFYVKHLPALQAASVHPSGRLPSCTEMPDGSLKTGIEALEKRR</sequence>
<organism evidence="3 4">
    <name type="scientific">Helobdella robusta</name>
    <name type="common">Californian leech</name>
    <dbReference type="NCBI Taxonomy" id="6412"/>
    <lineage>
        <taxon>Eukaryota</taxon>
        <taxon>Metazoa</taxon>
        <taxon>Spiralia</taxon>
        <taxon>Lophotrochozoa</taxon>
        <taxon>Annelida</taxon>
        <taxon>Clitellata</taxon>
        <taxon>Hirudinea</taxon>
        <taxon>Rhynchobdellida</taxon>
        <taxon>Glossiphoniidae</taxon>
        <taxon>Helobdella</taxon>
    </lineage>
</organism>
<reference evidence="2 4" key="2">
    <citation type="journal article" date="2013" name="Nature">
        <title>Insights into bilaterian evolution from three spiralian genomes.</title>
        <authorList>
            <person name="Simakov O."/>
            <person name="Marletaz F."/>
            <person name="Cho S.J."/>
            <person name="Edsinger-Gonzales E."/>
            <person name="Havlak P."/>
            <person name="Hellsten U."/>
            <person name="Kuo D.H."/>
            <person name="Larsson T."/>
            <person name="Lv J."/>
            <person name="Arendt D."/>
            <person name="Savage R."/>
            <person name="Osoegawa K."/>
            <person name="de Jong P."/>
            <person name="Grimwood J."/>
            <person name="Chapman J.A."/>
            <person name="Shapiro H."/>
            <person name="Aerts A."/>
            <person name="Otillar R.P."/>
            <person name="Terry A.Y."/>
            <person name="Boore J.L."/>
            <person name="Grigoriev I.V."/>
            <person name="Lindberg D.R."/>
            <person name="Seaver E.C."/>
            <person name="Weisblat D.A."/>
            <person name="Putnam N.H."/>
            <person name="Rokhsar D.S."/>
        </authorList>
    </citation>
    <scope>NUCLEOTIDE SEQUENCE</scope>
</reference>
<keyword evidence="1" id="KW-0472">Membrane</keyword>
<name>T1EN60_HELRO</name>
<keyword evidence="1" id="KW-1133">Transmembrane helix</keyword>
<proteinExistence type="predicted"/>
<dbReference type="Proteomes" id="UP000015101">
    <property type="component" value="Unassembled WGS sequence"/>
</dbReference>
<dbReference type="GeneID" id="20198010"/>
<gene>
    <name evidence="3" type="primary">20198010</name>
    <name evidence="2" type="ORF">HELRODRAFT_158731</name>
</gene>